<proteinExistence type="predicted"/>
<reference evidence="1 2" key="1">
    <citation type="submission" date="2024-01" db="EMBL/GenBank/DDBJ databases">
        <title>The genomes of 5 underutilized Papilionoideae crops provide insights into root nodulation and disease resistanc.</title>
        <authorList>
            <person name="Jiang F."/>
        </authorList>
    </citation>
    <scope>NUCLEOTIDE SEQUENCE [LARGE SCALE GENOMIC DNA]</scope>
    <source>
        <strain evidence="1">DUOXIRENSHENG_FW03</strain>
        <tissue evidence="1">Leaves</tissue>
    </source>
</reference>
<dbReference type="AlphaFoldDB" id="A0AAN9XFV6"/>
<protein>
    <submittedName>
        <fullName evidence="1">Uncharacterized protein</fullName>
    </submittedName>
</protein>
<accession>A0AAN9XFV6</accession>
<name>A0AAN9XFV6_PSOTE</name>
<keyword evidence="2" id="KW-1185">Reference proteome</keyword>
<evidence type="ECO:0000313" key="1">
    <source>
        <dbReference type="EMBL" id="KAK7391087.1"/>
    </source>
</evidence>
<dbReference type="Proteomes" id="UP001386955">
    <property type="component" value="Unassembled WGS sequence"/>
</dbReference>
<dbReference type="EMBL" id="JAYMYS010000005">
    <property type="protein sequence ID" value="KAK7391087.1"/>
    <property type="molecule type" value="Genomic_DNA"/>
</dbReference>
<evidence type="ECO:0000313" key="2">
    <source>
        <dbReference type="Proteomes" id="UP001386955"/>
    </source>
</evidence>
<sequence length="105" mass="11482">MEVDPFGHELCQVILRVHKDSSLAHLASVDGGIGNEHEELGSNIARAQAVAQSHLQERFVDSSMQNLINGAGNMEHASIPSQLNLTVLIKIVWSLMSYGVVLFPY</sequence>
<comment type="caution">
    <text evidence="1">The sequence shown here is derived from an EMBL/GenBank/DDBJ whole genome shotgun (WGS) entry which is preliminary data.</text>
</comment>
<organism evidence="1 2">
    <name type="scientific">Psophocarpus tetragonolobus</name>
    <name type="common">Winged bean</name>
    <name type="synonym">Dolichos tetragonolobus</name>
    <dbReference type="NCBI Taxonomy" id="3891"/>
    <lineage>
        <taxon>Eukaryota</taxon>
        <taxon>Viridiplantae</taxon>
        <taxon>Streptophyta</taxon>
        <taxon>Embryophyta</taxon>
        <taxon>Tracheophyta</taxon>
        <taxon>Spermatophyta</taxon>
        <taxon>Magnoliopsida</taxon>
        <taxon>eudicotyledons</taxon>
        <taxon>Gunneridae</taxon>
        <taxon>Pentapetalae</taxon>
        <taxon>rosids</taxon>
        <taxon>fabids</taxon>
        <taxon>Fabales</taxon>
        <taxon>Fabaceae</taxon>
        <taxon>Papilionoideae</taxon>
        <taxon>50 kb inversion clade</taxon>
        <taxon>NPAAA clade</taxon>
        <taxon>indigoferoid/millettioid clade</taxon>
        <taxon>Phaseoleae</taxon>
        <taxon>Psophocarpus</taxon>
    </lineage>
</organism>
<gene>
    <name evidence="1" type="ORF">VNO78_19440</name>
</gene>